<dbReference type="Proteomes" id="UP000011550">
    <property type="component" value="Unassembled WGS sequence"/>
</dbReference>
<proteinExistence type="predicted"/>
<evidence type="ECO:0000256" key="2">
    <source>
        <dbReference type="SAM" id="MobiDB-lite"/>
    </source>
</evidence>
<evidence type="ECO:0000313" key="6">
    <source>
        <dbReference type="EMBL" id="ELZ95078.1"/>
    </source>
</evidence>
<dbReference type="InterPro" id="IPR026371">
    <property type="entry name" value="PGF_CTERM"/>
</dbReference>
<evidence type="ECO:0000259" key="5">
    <source>
        <dbReference type="Pfam" id="PF25162"/>
    </source>
</evidence>
<name>M0IGW1_9EURY</name>
<keyword evidence="1" id="KW-0732">Signal</keyword>
<dbReference type="NCBIfam" id="TIGR04126">
    <property type="entry name" value="PGF_CTERM"/>
    <property type="match status" value="1"/>
</dbReference>
<keyword evidence="7" id="KW-1185">Reference proteome</keyword>
<accession>M0IGW1</accession>
<evidence type="ECO:0000256" key="3">
    <source>
        <dbReference type="SAM" id="Phobius"/>
    </source>
</evidence>
<evidence type="ECO:0000313" key="7">
    <source>
        <dbReference type="Proteomes" id="UP000011550"/>
    </source>
</evidence>
<feature type="region of interest" description="Disordered" evidence="2">
    <location>
        <begin position="293"/>
        <end position="326"/>
    </location>
</feature>
<dbReference type="PATRIC" id="fig|662479.7.peg.1691"/>
<dbReference type="Pfam" id="PF25162">
    <property type="entry name" value="DUF7827"/>
    <property type="match status" value="2"/>
</dbReference>
<feature type="transmembrane region" description="Helical" evidence="3">
    <location>
        <begin position="329"/>
        <end position="349"/>
    </location>
</feature>
<reference evidence="6 7" key="1">
    <citation type="journal article" date="2014" name="PLoS Genet.">
        <title>Phylogenetically driven sequencing of extremely halophilic archaea reveals strategies for static and dynamic osmo-response.</title>
        <authorList>
            <person name="Becker E.A."/>
            <person name="Seitzer P.M."/>
            <person name="Tritt A."/>
            <person name="Larsen D."/>
            <person name="Krusor M."/>
            <person name="Yao A.I."/>
            <person name="Wu D."/>
            <person name="Madern D."/>
            <person name="Eisen J.A."/>
            <person name="Darling A.E."/>
            <person name="Facciotti M.T."/>
        </authorList>
    </citation>
    <scope>NUCLEOTIDE SEQUENCE [LARGE SCALE GENOMIC DNA]</scope>
    <source>
        <strain evidence="6 7">ATCC BAA-1512</strain>
    </source>
</reference>
<dbReference type="GO" id="GO:0030115">
    <property type="term" value="C:S-layer"/>
    <property type="evidence" value="ECO:0007669"/>
    <property type="project" value="UniProtKB-SubCell"/>
</dbReference>
<dbReference type="AlphaFoldDB" id="M0IGW1"/>
<dbReference type="OrthoDB" id="293263at2157"/>
<dbReference type="STRING" id="662479.C440_08377"/>
<dbReference type="InterPro" id="IPR057149">
    <property type="entry name" value="DUF7827"/>
</dbReference>
<organism evidence="6 7">
    <name type="scientific">Haloferax mucosum ATCC BAA-1512</name>
    <dbReference type="NCBI Taxonomy" id="662479"/>
    <lineage>
        <taxon>Archaea</taxon>
        <taxon>Methanobacteriati</taxon>
        <taxon>Methanobacteriota</taxon>
        <taxon>Stenosarchaea group</taxon>
        <taxon>Halobacteria</taxon>
        <taxon>Halobacteriales</taxon>
        <taxon>Haloferacaceae</taxon>
        <taxon>Haloferax</taxon>
    </lineage>
</organism>
<dbReference type="Pfam" id="PF18204">
    <property type="entry name" value="PGF-CTERM"/>
    <property type="match status" value="1"/>
</dbReference>
<dbReference type="GO" id="GO:0005886">
    <property type="term" value="C:plasma membrane"/>
    <property type="evidence" value="ECO:0007669"/>
    <property type="project" value="UniProtKB-SubCell"/>
</dbReference>
<feature type="compositionally biased region" description="Low complexity" evidence="2">
    <location>
        <begin position="311"/>
        <end position="326"/>
    </location>
</feature>
<comment type="caution">
    <text evidence="6">The sequence shown here is derived from an EMBL/GenBank/DDBJ whole genome shotgun (WGS) entry which is preliminary data.</text>
</comment>
<keyword evidence="3" id="KW-0812">Transmembrane</keyword>
<protein>
    <submittedName>
        <fullName evidence="6">Uncharacterized protein</fullName>
    </submittedName>
</protein>
<sequence>MSPSNRFELLTTAFLVVALLASAATPAAAASGHYEFADDEFSGERGEVISITVEASDDANDTTTVHIGNEDQGFLVHATAVDENGDGEVTLELNTTTAAQTDPSIYLDVAGDDSVTNLTQSSRLLSDLLDPGSYDLRVGSMDNPNDTALLSIKDNDSVTGPISETPVPGVPEEPDFKNSVVTVTPGVDDTAQIPVEFDSSGTATLAIVSTETGYNTSVELFDGNGDYKTNVSIDLTATDESPEEYISVSNGDRIESISWNESTTDIESPHHYDLRLSDSNETVNVGMLAVTETGVATDSPETDTETDAKASPTANSTTKSTTESTDTGIPGFGAALAVIALVAVAFVAVRN</sequence>
<feature type="domain" description="PGF-CTERM archaeal protein-sorting signal" evidence="4">
    <location>
        <begin position="329"/>
        <end position="350"/>
    </location>
</feature>
<dbReference type="EMBL" id="AOLN01000011">
    <property type="protein sequence ID" value="ELZ95078.1"/>
    <property type="molecule type" value="Genomic_DNA"/>
</dbReference>
<feature type="domain" description="DUF7827" evidence="5">
    <location>
        <begin position="175"/>
        <end position="270"/>
    </location>
</feature>
<feature type="region of interest" description="Disordered" evidence="2">
    <location>
        <begin position="154"/>
        <end position="175"/>
    </location>
</feature>
<evidence type="ECO:0000256" key="1">
    <source>
        <dbReference type="ARBA" id="ARBA00022729"/>
    </source>
</evidence>
<keyword evidence="3" id="KW-1133">Transmembrane helix</keyword>
<gene>
    <name evidence="6" type="ORF">C440_08377</name>
</gene>
<evidence type="ECO:0000259" key="4">
    <source>
        <dbReference type="Pfam" id="PF18204"/>
    </source>
</evidence>
<dbReference type="RefSeq" id="WP_008319904.1">
    <property type="nucleotide sequence ID" value="NZ_AOLN01000011.1"/>
</dbReference>
<keyword evidence="3" id="KW-0472">Membrane</keyword>
<feature type="domain" description="DUF7827" evidence="5">
    <location>
        <begin position="28"/>
        <end position="138"/>
    </location>
</feature>